<keyword evidence="3" id="KW-0963">Cytoplasm</keyword>
<dbReference type="OrthoDB" id="9785812at2"/>
<comment type="similarity">
    <text evidence="6">Belongs to the zinc-containing alcohol dehydrogenase family. Quinone oxidoreductase subfamily.</text>
</comment>
<dbReference type="Proteomes" id="UP000012019">
    <property type="component" value="Unassembled WGS sequence"/>
</dbReference>
<comment type="subunit">
    <text evidence="2">Homotetramer.</text>
</comment>
<dbReference type="GO" id="GO:0003723">
    <property type="term" value="F:RNA binding"/>
    <property type="evidence" value="ECO:0007669"/>
    <property type="project" value="UniProtKB-KW"/>
</dbReference>
<evidence type="ECO:0000259" key="7">
    <source>
        <dbReference type="SMART" id="SM00829"/>
    </source>
</evidence>
<dbReference type="STRING" id="1286106.MPL1_08519"/>
<dbReference type="InterPro" id="IPR011032">
    <property type="entry name" value="GroES-like_sf"/>
</dbReference>
<dbReference type="InterPro" id="IPR014182">
    <property type="entry name" value="ADH_Zn_typ-1"/>
</dbReference>
<evidence type="ECO:0000313" key="9">
    <source>
        <dbReference type="Proteomes" id="UP000012019"/>
    </source>
</evidence>
<dbReference type="EMBL" id="APHR01000042">
    <property type="protein sequence ID" value="EMR12775.1"/>
    <property type="molecule type" value="Genomic_DNA"/>
</dbReference>
<evidence type="ECO:0000256" key="4">
    <source>
        <dbReference type="ARBA" id="ARBA00022857"/>
    </source>
</evidence>
<evidence type="ECO:0000256" key="3">
    <source>
        <dbReference type="ARBA" id="ARBA00022490"/>
    </source>
</evidence>
<evidence type="ECO:0000256" key="5">
    <source>
        <dbReference type="ARBA" id="ARBA00022884"/>
    </source>
</evidence>
<dbReference type="eggNOG" id="COG0604">
    <property type="taxonomic scope" value="Bacteria"/>
</dbReference>
<dbReference type="SMART" id="SM00829">
    <property type="entry name" value="PKS_ER"/>
    <property type="match status" value="1"/>
</dbReference>
<name>M7PFY9_9GAMM</name>
<dbReference type="PANTHER" id="PTHR44154">
    <property type="entry name" value="QUINONE OXIDOREDUCTASE"/>
    <property type="match status" value="1"/>
</dbReference>
<dbReference type="RefSeq" id="WP_009726679.1">
    <property type="nucleotide sequence ID" value="NZ_APHR01000042.1"/>
</dbReference>
<dbReference type="Gene3D" id="3.40.50.720">
    <property type="entry name" value="NAD(P)-binding Rossmann-like Domain"/>
    <property type="match status" value="1"/>
</dbReference>
<evidence type="ECO:0000256" key="6">
    <source>
        <dbReference type="RuleBase" id="RU364000"/>
    </source>
</evidence>
<gene>
    <name evidence="8" type="ORF">MPL1_08519</name>
</gene>
<evidence type="ECO:0000256" key="1">
    <source>
        <dbReference type="ARBA" id="ARBA00004496"/>
    </source>
</evidence>
<dbReference type="SUPFAM" id="SSF50129">
    <property type="entry name" value="GroES-like"/>
    <property type="match status" value="1"/>
</dbReference>
<keyword evidence="6" id="KW-0479">Metal-binding</keyword>
<dbReference type="Gene3D" id="3.90.180.10">
    <property type="entry name" value="Medium-chain alcohol dehydrogenases, catalytic domain"/>
    <property type="match status" value="1"/>
</dbReference>
<dbReference type="GO" id="GO:0008270">
    <property type="term" value="F:zinc ion binding"/>
    <property type="evidence" value="ECO:0007669"/>
    <property type="project" value="InterPro"/>
</dbReference>
<dbReference type="InterPro" id="IPR051603">
    <property type="entry name" value="Zinc-ADH_QOR/CCCR"/>
</dbReference>
<keyword evidence="5" id="KW-0694">RNA-binding</keyword>
<dbReference type="Pfam" id="PF13602">
    <property type="entry name" value="ADH_zinc_N_2"/>
    <property type="match status" value="1"/>
</dbReference>
<protein>
    <recommendedName>
        <fullName evidence="6">Zinc-type alcohol dehydrogenase-like protein</fullName>
    </recommendedName>
</protein>
<keyword evidence="9" id="KW-1185">Reference proteome</keyword>
<reference evidence="8 9" key="1">
    <citation type="journal article" date="2013" name="Genome Announc.">
        <title>Draft Genome Sequence of Methylophaga lonarensis MPLT, a Haloalkaliphilic (Non-Methane-Utilizing) Methylotroph.</title>
        <authorList>
            <person name="Shetty S.A."/>
            <person name="Marathe N.P."/>
            <person name="Munot H."/>
            <person name="Antony C.P."/>
            <person name="Dhotre D.P."/>
            <person name="Murrell J.C."/>
            <person name="Shouche Y.S."/>
        </authorList>
    </citation>
    <scope>NUCLEOTIDE SEQUENCE [LARGE SCALE GENOMIC DNA]</scope>
    <source>
        <strain evidence="8 9">MPL</strain>
    </source>
</reference>
<dbReference type="Pfam" id="PF08240">
    <property type="entry name" value="ADH_N"/>
    <property type="match status" value="1"/>
</dbReference>
<feature type="domain" description="Enoyl reductase (ER)" evidence="7">
    <location>
        <begin position="11"/>
        <end position="329"/>
    </location>
</feature>
<dbReference type="PROSITE" id="PS01162">
    <property type="entry name" value="QOR_ZETA_CRYSTAL"/>
    <property type="match status" value="1"/>
</dbReference>
<sequence length="334" mass="36183">MQAFAFYNAEHSPERIEIPTPIPHGHDLLVAIEAIAVNPVDTKVRASLGDQQESPRIIGWDACGSVVAAGPACQHFKAGDRVFYAGDISRPGCYASHQLVDERIVGPAPQSLSPEQSAAIPLTAITAWEALFSRLKIHPETDQGKRLLIIGGAGGVGSIAIQIAKVMAGLEVIATATRPESEAWCRQMGADHTIRHGDHLTNDYQALNIAAPDYILCLNETDHYFAMMCELIAPQGLICLTVTNQQPLMLEPLKNKSAGVVWEFMFTRPMMKTDDITTQQDILTQVSAALDQGQLKPTMTTHLGTMTADTIERAHKQLLSGRTIGKIALSSISD</sequence>
<dbReference type="InterPro" id="IPR002364">
    <property type="entry name" value="Quin_OxRdtase/zeta-crystal_CS"/>
</dbReference>
<evidence type="ECO:0000256" key="2">
    <source>
        <dbReference type="ARBA" id="ARBA00011881"/>
    </source>
</evidence>
<dbReference type="InterPro" id="IPR020843">
    <property type="entry name" value="ER"/>
</dbReference>
<dbReference type="SUPFAM" id="SSF51735">
    <property type="entry name" value="NAD(P)-binding Rossmann-fold domains"/>
    <property type="match status" value="1"/>
</dbReference>
<dbReference type="PATRIC" id="fig|1286106.3.peg.1712"/>
<dbReference type="GO" id="GO:0016829">
    <property type="term" value="F:lyase activity"/>
    <property type="evidence" value="ECO:0007669"/>
    <property type="project" value="UniProtKB-KW"/>
</dbReference>
<dbReference type="NCBIfam" id="TIGR02817">
    <property type="entry name" value="adh_fam_1"/>
    <property type="match status" value="1"/>
</dbReference>
<dbReference type="AlphaFoldDB" id="M7PFY9"/>
<dbReference type="GO" id="GO:0016491">
    <property type="term" value="F:oxidoreductase activity"/>
    <property type="evidence" value="ECO:0007669"/>
    <property type="project" value="UniProtKB-KW"/>
</dbReference>
<keyword evidence="6" id="KW-0560">Oxidoreductase</keyword>
<keyword evidence="4" id="KW-0521">NADP</keyword>
<organism evidence="8 9">
    <name type="scientific">Methylophaga lonarensis MPL</name>
    <dbReference type="NCBI Taxonomy" id="1286106"/>
    <lineage>
        <taxon>Bacteria</taxon>
        <taxon>Pseudomonadati</taxon>
        <taxon>Pseudomonadota</taxon>
        <taxon>Gammaproteobacteria</taxon>
        <taxon>Thiotrichales</taxon>
        <taxon>Piscirickettsiaceae</taxon>
        <taxon>Methylophaga</taxon>
    </lineage>
</organism>
<comment type="subcellular location">
    <subcellularLocation>
        <location evidence="1">Cytoplasm</location>
    </subcellularLocation>
</comment>
<dbReference type="PANTHER" id="PTHR44154:SF1">
    <property type="entry name" value="QUINONE OXIDOREDUCTASE"/>
    <property type="match status" value="1"/>
</dbReference>
<dbReference type="InterPro" id="IPR013154">
    <property type="entry name" value="ADH-like_N"/>
</dbReference>
<keyword evidence="8" id="KW-0456">Lyase</keyword>
<dbReference type="CDD" id="cd08252">
    <property type="entry name" value="AL_MDR"/>
    <property type="match status" value="1"/>
</dbReference>
<comment type="caution">
    <text evidence="8">The sequence shown here is derived from an EMBL/GenBank/DDBJ whole genome shotgun (WGS) entry which is preliminary data.</text>
</comment>
<proteinExistence type="inferred from homology"/>
<keyword evidence="6" id="KW-0862">Zinc</keyword>
<accession>M7PFY9</accession>
<dbReference type="GO" id="GO:0005737">
    <property type="term" value="C:cytoplasm"/>
    <property type="evidence" value="ECO:0007669"/>
    <property type="project" value="UniProtKB-SubCell"/>
</dbReference>
<dbReference type="InterPro" id="IPR036291">
    <property type="entry name" value="NAD(P)-bd_dom_sf"/>
</dbReference>
<evidence type="ECO:0000313" key="8">
    <source>
        <dbReference type="EMBL" id="EMR12775.1"/>
    </source>
</evidence>